<keyword evidence="1" id="KW-0689">Ribosomal protein</keyword>
<evidence type="ECO:0000313" key="4">
    <source>
        <dbReference type="EMBL" id="AOZ56150.1"/>
    </source>
</evidence>
<keyword evidence="2" id="KW-0687">Ribonucleoprotein</keyword>
<dbReference type="InterPro" id="IPR006846">
    <property type="entry name" value="Ribosomal_eS30"/>
</dbReference>
<name>A0A1L2JQ44_9CREN</name>
<reference evidence="4" key="1">
    <citation type="journal article" date="2017" name="Nature">
        <title>Metagenomic exploration of ASGARD archaea illuminates the origin of cellular complexity in eukaryotes.</title>
        <authorList>
            <person name="Zaremba-Niedzwiedzka K."/>
            <person name="Caceres E.F."/>
            <person name="Saw J.H.W."/>
            <person name="Backstrom D."/>
            <person name="Juzokaite L."/>
            <person name="Vancaester E."/>
            <person name="Seitz K.W."/>
            <person name="Anantharaman K."/>
            <person name="Starnawski P."/>
            <person name="Kjeldsen K.U."/>
            <person name="Stott M.B."/>
            <person name="Nunoura T."/>
            <person name="Banfield J.F."/>
            <person name="Schramm A."/>
            <person name="Baker B.J."/>
            <person name="Spang A."/>
            <person name="Ettema T.J.G."/>
        </authorList>
    </citation>
    <scope>NUCLEOTIDE SEQUENCE</scope>
    <source>
        <strain evidence="4">TIV_1</strain>
    </source>
</reference>
<protein>
    <recommendedName>
        <fullName evidence="5">Ribosomal protein S30</fullName>
    </recommendedName>
</protein>
<dbReference type="EMBL" id="KX765064">
    <property type="protein sequence ID" value="AOZ56150.1"/>
    <property type="molecule type" value="Genomic_DNA"/>
</dbReference>
<dbReference type="AlphaFoldDB" id="A0A1L2JQ44"/>
<feature type="compositionally biased region" description="Basic residues" evidence="3">
    <location>
        <begin position="31"/>
        <end position="41"/>
    </location>
</feature>
<organism evidence="4">
    <name type="scientific">uncultured korarchaeote</name>
    <dbReference type="NCBI Taxonomy" id="161241"/>
    <lineage>
        <taxon>Archaea</taxon>
        <taxon>Thermoproteota</taxon>
        <taxon>environmental samples</taxon>
    </lineage>
</organism>
<evidence type="ECO:0000256" key="1">
    <source>
        <dbReference type="ARBA" id="ARBA00022980"/>
    </source>
</evidence>
<dbReference type="GO" id="GO:0005840">
    <property type="term" value="C:ribosome"/>
    <property type="evidence" value="ECO:0007669"/>
    <property type="project" value="UniProtKB-KW"/>
</dbReference>
<evidence type="ECO:0000256" key="3">
    <source>
        <dbReference type="SAM" id="MobiDB-lite"/>
    </source>
</evidence>
<proteinExistence type="predicted"/>
<sequence>MPGTHGALTKAGRVRQLTPKVEARPRESKPPRLRLRRRYRRLLASQSQTVRR</sequence>
<dbReference type="GO" id="GO:1990904">
    <property type="term" value="C:ribonucleoprotein complex"/>
    <property type="evidence" value="ECO:0007669"/>
    <property type="project" value="UniProtKB-KW"/>
</dbReference>
<feature type="compositionally biased region" description="Basic and acidic residues" evidence="3">
    <location>
        <begin position="21"/>
        <end position="30"/>
    </location>
</feature>
<feature type="region of interest" description="Disordered" evidence="3">
    <location>
        <begin position="1"/>
        <end position="52"/>
    </location>
</feature>
<evidence type="ECO:0000256" key="2">
    <source>
        <dbReference type="ARBA" id="ARBA00023274"/>
    </source>
</evidence>
<accession>A0A1L2JQ44</accession>
<evidence type="ECO:0008006" key="5">
    <source>
        <dbReference type="Google" id="ProtNLM"/>
    </source>
</evidence>
<dbReference type="GO" id="GO:0006412">
    <property type="term" value="P:translation"/>
    <property type="evidence" value="ECO:0007669"/>
    <property type="project" value="InterPro"/>
</dbReference>
<dbReference type="GO" id="GO:0003735">
    <property type="term" value="F:structural constituent of ribosome"/>
    <property type="evidence" value="ECO:0007669"/>
    <property type="project" value="InterPro"/>
</dbReference>
<dbReference type="Pfam" id="PF04758">
    <property type="entry name" value="Ribosomal_S30"/>
    <property type="match status" value="1"/>
</dbReference>